<dbReference type="Proteomes" id="UP000003688">
    <property type="component" value="Unassembled WGS sequence"/>
</dbReference>
<sequence>MQLNSPNGSRTLFSVTMEHATFTKNQESHSRFVAGGGWHMKEDLGRRQKSTYCLGLATVWGSAVYLIYTLSLTPAEQSSFLSLPLGIWLLLIPMPILLGFAFHFWRKEKVLLENPLSKPIPPYNPRNFY</sequence>
<evidence type="ECO:0000256" key="1">
    <source>
        <dbReference type="SAM" id="Phobius"/>
    </source>
</evidence>
<keyword evidence="1" id="KW-0472">Membrane</keyword>
<accession>B9XP53</accession>
<evidence type="ECO:0000313" key="3">
    <source>
        <dbReference type="Proteomes" id="UP000003688"/>
    </source>
</evidence>
<evidence type="ECO:0000313" key="2">
    <source>
        <dbReference type="EMBL" id="EEF58409.1"/>
    </source>
</evidence>
<name>B9XP53_PEDPL</name>
<protein>
    <submittedName>
        <fullName evidence="2">Uncharacterized protein</fullName>
    </submittedName>
</protein>
<dbReference type="EMBL" id="ABOX02000044">
    <property type="protein sequence ID" value="EEF58409.1"/>
    <property type="molecule type" value="Genomic_DNA"/>
</dbReference>
<keyword evidence="1" id="KW-1133">Transmembrane helix</keyword>
<gene>
    <name evidence="2" type="ORF">Cflav_PD6152</name>
</gene>
<dbReference type="AlphaFoldDB" id="B9XP53"/>
<proteinExistence type="predicted"/>
<comment type="caution">
    <text evidence="2">The sequence shown here is derived from an EMBL/GenBank/DDBJ whole genome shotgun (WGS) entry which is preliminary data.</text>
</comment>
<dbReference type="STRING" id="320771.Cflav_PD6152"/>
<organism evidence="2 3">
    <name type="scientific">Pedosphaera parvula (strain Ellin514)</name>
    <dbReference type="NCBI Taxonomy" id="320771"/>
    <lineage>
        <taxon>Bacteria</taxon>
        <taxon>Pseudomonadati</taxon>
        <taxon>Verrucomicrobiota</taxon>
        <taxon>Pedosphaerae</taxon>
        <taxon>Pedosphaerales</taxon>
        <taxon>Pedosphaeraceae</taxon>
        <taxon>Pedosphaera</taxon>
    </lineage>
</organism>
<feature type="transmembrane region" description="Helical" evidence="1">
    <location>
        <begin position="80"/>
        <end position="105"/>
    </location>
</feature>
<keyword evidence="1" id="KW-0812">Transmembrane</keyword>
<reference evidence="2 3" key="1">
    <citation type="journal article" date="2011" name="J. Bacteriol.">
        <title>Genome sequence of 'Pedosphaera parvula' Ellin514, an aerobic Verrucomicrobial isolate from pasture soil.</title>
        <authorList>
            <person name="Kant R."/>
            <person name="van Passel M.W."/>
            <person name="Sangwan P."/>
            <person name="Palva A."/>
            <person name="Lucas S."/>
            <person name="Copeland A."/>
            <person name="Lapidus A."/>
            <person name="Glavina Del Rio T."/>
            <person name="Dalin E."/>
            <person name="Tice H."/>
            <person name="Bruce D."/>
            <person name="Goodwin L."/>
            <person name="Pitluck S."/>
            <person name="Chertkov O."/>
            <person name="Larimer F.W."/>
            <person name="Land M.L."/>
            <person name="Hauser L."/>
            <person name="Brettin T.S."/>
            <person name="Detter J.C."/>
            <person name="Han S."/>
            <person name="de Vos W.M."/>
            <person name="Janssen P.H."/>
            <person name="Smidt H."/>
        </authorList>
    </citation>
    <scope>NUCLEOTIDE SEQUENCE [LARGE SCALE GENOMIC DNA]</scope>
    <source>
        <strain evidence="2 3">Ellin514</strain>
    </source>
</reference>
<feature type="transmembrane region" description="Helical" evidence="1">
    <location>
        <begin position="50"/>
        <end position="68"/>
    </location>
</feature>
<keyword evidence="3" id="KW-1185">Reference proteome</keyword>